<organism evidence="2">
    <name type="scientific">Tanacetum cinerariifolium</name>
    <name type="common">Dalmatian daisy</name>
    <name type="synonym">Chrysanthemum cinerariifolium</name>
    <dbReference type="NCBI Taxonomy" id="118510"/>
    <lineage>
        <taxon>Eukaryota</taxon>
        <taxon>Viridiplantae</taxon>
        <taxon>Streptophyta</taxon>
        <taxon>Embryophyta</taxon>
        <taxon>Tracheophyta</taxon>
        <taxon>Spermatophyta</taxon>
        <taxon>Magnoliopsida</taxon>
        <taxon>eudicotyledons</taxon>
        <taxon>Gunneridae</taxon>
        <taxon>Pentapetalae</taxon>
        <taxon>asterids</taxon>
        <taxon>campanulids</taxon>
        <taxon>Asterales</taxon>
        <taxon>Asteraceae</taxon>
        <taxon>Asteroideae</taxon>
        <taxon>Anthemideae</taxon>
        <taxon>Anthemidinae</taxon>
        <taxon>Tanacetum</taxon>
    </lineage>
</organism>
<comment type="caution">
    <text evidence="2">The sequence shown here is derived from an EMBL/GenBank/DDBJ whole genome shotgun (WGS) entry which is preliminary data.</text>
</comment>
<dbReference type="EMBL" id="BKCJ011263883">
    <property type="protein sequence ID" value="GFD12164.1"/>
    <property type="molecule type" value="Genomic_DNA"/>
</dbReference>
<name>A0A699TWZ3_TANCI</name>
<feature type="region of interest" description="Disordered" evidence="1">
    <location>
        <begin position="91"/>
        <end position="135"/>
    </location>
</feature>
<dbReference type="AlphaFoldDB" id="A0A699TWZ3"/>
<evidence type="ECO:0000256" key="1">
    <source>
        <dbReference type="SAM" id="MobiDB-lite"/>
    </source>
</evidence>
<proteinExistence type="predicted"/>
<evidence type="ECO:0000313" key="2">
    <source>
        <dbReference type="EMBL" id="GFD12164.1"/>
    </source>
</evidence>
<feature type="non-terminal residue" evidence="2">
    <location>
        <position position="145"/>
    </location>
</feature>
<feature type="non-terminal residue" evidence="2">
    <location>
        <position position="1"/>
    </location>
</feature>
<gene>
    <name evidence="2" type="ORF">Tci_884133</name>
</gene>
<reference evidence="2" key="1">
    <citation type="journal article" date="2019" name="Sci. Rep.">
        <title>Draft genome of Tanacetum cinerariifolium, the natural source of mosquito coil.</title>
        <authorList>
            <person name="Yamashiro T."/>
            <person name="Shiraishi A."/>
            <person name="Satake H."/>
            <person name="Nakayama K."/>
        </authorList>
    </citation>
    <scope>NUCLEOTIDE SEQUENCE</scope>
</reference>
<accession>A0A699TWZ3</accession>
<protein>
    <submittedName>
        <fullName evidence="2">Histone deacetylase 14</fullName>
    </submittedName>
</protein>
<sequence length="145" mass="16582">KATLIVIPSVRFTKLIIYYLQSKYKFHPRLDSSFHLPNEEPVLGYLKFSAKGTKWEVFGMPIPNELITADIQEEQYYKEYLEKVAKHQRYIAGEEGSDPDSPAPKPAKATKKEPDSRKFQPLPEVQGKGKEKVSDEQVACDLLIL</sequence>